<dbReference type="PANTHER" id="PTHR32089">
    <property type="entry name" value="METHYL-ACCEPTING CHEMOTAXIS PROTEIN MCPB"/>
    <property type="match status" value="1"/>
</dbReference>
<evidence type="ECO:0000256" key="1">
    <source>
        <dbReference type="ARBA" id="ARBA00004370"/>
    </source>
</evidence>
<keyword evidence="5" id="KW-1133">Transmembrane helix</keyword>
<feature type="domain" description="HAMP" evidence="7">
    <location>
        <begin position="230"/>
        <end position="284"/>
    </location>
</feature>
<dbReference type="RefSeq" id="WP_007616773.1">
    <property type="nucleotide sequence ID" value="NZ_BAEO01000010.1"/>
</dbReference>
<dbReference type="GO" id="GO:0004888">
    <property type="term" value="F:transmembrane signaling receptor activity"/>
    <property type="evidence" value="ECO:0007669"/>
    <property type="project" value="InterPro"/>
</dbReference>
<keyword evidence="5" id="KW-0812">Transmembrane</keyword>
<comment type="caution">
    <text evidence="8">The sequence shown here is derived from an EMBL/GenBank/DDBJ whole genome shotgun (WGS) entry which is preliminary data.</text>
</comment>
<dbReference type="AlphaFoldDB" id="K6YHR2"/>
<comment type="subcellular location">
    <subcellularLocation>
        <location evidence="1">Membrane</location>
    </subcellularLocation>
</comment>
<dbReference type="CDD" id="cd11386">
    <property type="entry name" value="MCP_signal"/>
    <property type="match status" value="1"/>
</dbReference>
<evidence type="ECO:0000256" key="2">
    <source>
        <dbReference type="ARBA" id="ARBA00023224"/>
    </source>
</evidence>
<protein>
    <submittedName>
        <fullName evidence="8">Hemolysin secretion protein</fullName>
    </submittedName>
</protein>
<dbReference type="STRING" id="493475.GARC_0731"/>
<evidence type="ECO:0000313" key="9">
    <source>
        <dbReference type="Proteomes" id="UP000006327"/>
    </source>
</evidence>
<dbReference type="PANTHER" id="PTHR32089:SF112">
    <property type="entry name" value="LYSOZYME-LIKE PROTEIN-RELATED"/>
    <property type="match status" value="1"/>
</dbReference>
<reference evidence="8 9" key="1">
    <citation type="journal article" date="2017" name="Antonie Van Leeuwenhoek">
        <title>Rhizobium rhizosphaerae sp. nov., a novel species isolated from rice rhizosphere.</title>
        <authorList>
            <person name="Zhao J.J."/>
            <person name="Zhang J."/>
            <person name="Zhang R.J."/>
            <person name="Zhang C.W."/>
            <person name="Yin H.Q."/>
            <person name="Zhang X.X."/>
        </authorList>
    </citation>
    <scope>NUCLEOTIDE SEQUENCE [LARGE SCALE GENOMIC DNA]</scope>
    <source>
        <strain evidence="8 9">BSs20135</strain>
    </source>
</reference>
<dbReference type="InterPro" id="IPR003660">
    <property type="entry name" value="HAMP_dom"/>
</dbReference>
<sequence length="561" mass="61266">MLKRLKISQKIYVLGFIQLILMLIMGIIALSQMAKIGVELVDIAEEHIPLGAKVTHITELQLEQAILIERTLFYKSLNSQNSNVDSVKLINLNKKVSELTHTIEKDIISIKTFVSKAIEIVHTEEVKNEYRHVLVVLNNVQERYKILINKIEGFNLLNNADELIELSSKFEKIQSSLQQELIDLSTEIQKFTLSASLKAEHDEQTGIIWISVAFIISLAVGLVLPFVISQSIVKPINLLSSRLAEIANGDGDLTVRLDEKSKDETGDVARAFNQFISVLRTLISNTNNQADELGKSAEVALEAMRSTASNVDNQRTETEMVATAVNEMSTATQEVARNAAHAADVTENVKDKVSEGKKDAIETQTIIKQLSEEVTEASQVIASLVEETNNIGNVLESIQGIAAQTNLLALNAAIEAARAGETGRGFAVVADEVRTLAQRTQTSTVDIQDLLVRLKTEANNAVTSMYKGTESADLCIEKSAKTSQTFEDAANFVAQISDLNAQIATAAEEQSVVAEEINKNIVKISGLADITAQGAKSTSEANSKIAENVNDLHNNLSVFKV</sequence>
<dbReference type="EMBL" id="BAEO01000010">
    <property type="protein sequence ID" value="GAC17712.1"/>
    <property type="molecule type" value="Genomic_DNA"/>
</dbReference>
<feature type="domain" description="Methyl-accepting transducer" evidence="6">
    <location>
        <begin position="289"/>
        <end position="525"/>
    </location>
</feature>
<keyword evidence="2 4" id="KW-0807">Transducer</keyword>
<feature type="transmembrane region" description="Helical" evidence="5">
    <location>
        <begin position="12"/>
        <end position="30"/>
    </location>
</feature>
<dbReference type="SUPFAM" id="SSF58104">
    <property type="entry name" value="Methyl-accepting chemotaxis protein (MCP) signaling domain"/>
    <property type="match status" value="1"/>
</dbReference>
<dbReference type="PRINTS" id="PR00260">
    <property type="entry name" value="CHEMTRNSDUCR"/>
</dbReference>
<evidence type="ECO:0000259" key="7">
    <source>
        <dbReference type="PROSITE" id="PS50885"/>
    </source>
</evidence>
<dbReference type="eggNOG" id="COG0840">
    <property type="taxonomic scope" value="Bacteria"/>
</dbReference>
<dbReference type="InterPro" id="IPR004089">
    <property type="entry name" value="MCPsignal_dom"/>
</dbReference>
<dbReference type="Pfam" id="PF00672">
    <property type="entry name" value="HAMP"/>
    <property type="match status" value="1"/>
</dbReference>
<evidence type="ECO:0000313" key="8">
    <source>
        <dbReference type="EMBL" id="GAC17712.1"/>
    </source>
</evidence>
<dbReference type="Gene3D" id="1.10.287.950">
    <property type="entry name" value="Methyl-accepting chemotaxis protein"/>
    <property type="match status" value="1"/>
</dbReference>
<keyword evidence="5" id="KW-0472">Membrane</keyword>
<keyword evidence="9" id="KW-1185">Reference proteome</keyword>
<proteinExistence type="inferred from homology"/>
<evidence type="ECO:0000259" key="6">
    <source>
        <dbReference type="PROSITE" id="PS50111"/>
    </source>
</evidence>
<dbReference type="CDD" id="cd06225">
    <property type="entry name" value="HAMP"/>
    <property type="match status" value="1"/>
</dbReference>
<comment type="similarity">
    <text evidence="3">Belongs to the methyl-accepting chemotaxis (MCP) protein family.</text>
</comment>
<feature type="transmembrane region" description="Helical" evidence="5">
    <location>
        <begin position="206"/>
        <end position="228"/>
    </location>
</feature>
<dbReference type="GO" id="GO:0006935">
    <property type="term" value="P:chemotaxis"/>
    <property type="evidence" value="ECO:0007669"/>
    <property type="project" value="InterPro"/>
</dbReference>
<gene>
    <name evidence="8" type="primary">hlyB</name>
    <name evidence="8" type="ORF">GARC_0731</name>
</gene>
<dbReference type="Pfam" id="PF00015">
    <property type="entry name" value="MCPsignal"/>
    <property type="match status" value="1"/>
</dbReference>
<dbReference type="Proteomes" id="UP000006327">
    <property type="component" value="Unassembled WGS sequence"/>
</dbReference>
<dbReference type="GO" id="GO:0016020">
    <property type="term" value="C:membrane"/>
    <property type="evidence" value="ECO:0007669"/>
    <property type="project" value="UniProtKB-SubCell"/>
</dbReference>
<evidence type="ECO:0000256" key="5">
    <source>
        <dbReference type="SAM" id="Phobius"/>
    </source>
</evidence>
<dbReference type="InterPro" id="IPR004090">
    <property type="entry name" value="Chemotax_Me-accpt_rcpt"/>
</dbReference>
<dbReference type="GO" id="GO:0007165">
    <property type="term" value="P:signal transduction"/>
    <property type="evidence" value="ECO:0007669"/>
    <property type="project" value="UniProtKB-KW"/>
</dbReference>
<dbReference type="PROSITE" id="PS50885">
    <property type="entry name" value="HAMP"/>
    <property type="match status" value="1"/>
</dbReference>
<dbReference type="PROSITE" id="PS50111">
    <property type="entry name" value="CHEMOTAXIS_TRANSDUC_2"/>
    <property type="match status" value="1"/>
</dbReference>
<organism evidence="8 9">
    <name type="scientific">Paraglaciecola arctica BSs20135</name>
    <dbReference type="NCBI Taxonomy" id="493475"/>
    <lineage>
        <taxon>Bacteria</taxon>
        <taxon>Pseudomonadati</taxon>
        <taxon>Pseudomonadota</taxon>
        <taxon>Gammaproteobacteria</taxon>
        <taxon>Alteromonadales</taxon>
        <taxon>Alteromonadaceae</taxon>
        <taxon>Paraglaciecola</taxon>
    </lineage>
</organism>
<evidence type="ECO:0000256" key="3">
    <source>
        <dbReference type="ARBA" id="ARBA00029447"/>
    </source>
</evidence>
<dbReference type="SMART" id="SM00304">
    <property type="entry name" value="HAMP"/>
    <property type="match status" value="1"/>
</dbReference>
<name>K6YHR2_9ALTE</name>
<dbReference type="FunFam" id="1.10.287.950:FF:000001">
    <property type="entry name" value="Methyl-accepting chemotaxis sensory transducer"/>
    <property type="match status" value="1"/>
</dbReference>
<dbReference type="SMART" id="SM00283">
    <property type="entry name" value="MA"/>
    <property type="match status" value="1"/>
</dbReference>
<evidence type="ECO:0000256" key="4">
    <source>
        <dbReference type="PROSITE-ProRule" id="PRU00284"/>
    </source>
</evidence>
<accession>K6YHR2</accession>